<keyword evidence="5" id="KW-0938">Abscisic acid signaling pathway</keyword>
<dbReference type="GO" id="GO:0004864">
    <property type="term" value="F:protein phosphatase inhibitor activity"/>
    <property type="evidence" value="ECO:0007669"/>
    <property type="project" value="UniProtKB-KW"/>
</dbReference>
<evidence type="ECO:0000256" key="5">
    <source>
        <dbReference type="ARBA" id="ARBA00022682"/>
    </source>
</evidence>
<dbReference type="AlphaFoldDB" id="A0A199W284"/>
<comment type="subcellular location">
    <subcellularLocation>
        <location evidence="2">Cytoplasm</location>
    </subcellularLocation>
    <subcellularLocation>
        <location evidence="1">Nucleus</location>
    </subcellularLocation>
</comment>
<evidence type="ECO:0000256" key="6">
    <source>
        <dbReference type="ARBA" id="ARBA00023170"/>
    </source>
</evidence>
<dbReference type="GO" id="GO:0005737">
    <property type="term" value="C:cytoplasm"/>
    <property type="evidence" value="ECO:0007669"/>
    <property type="project" value="UniProtKB-SubCell"/>
</dbReference>
<accession>A0A199W284</accession>
<dbReference type="InterPro" id="IPR023393">
    <property type="entry name" value="START-like_dom_sf"/>
</dbReference>
<evidence type="ECO:0000313" key="11">
    <source>
        <dbReference type="Proteomes" id="UP000092600"/>
    </source>
</evidence>
<feature type="region of interest" description="Disordered" evidence="9">
    <location>
        <begin position="1"/>
        <end position="30"/>
    </location>
</feature>
<keyword evidence="8" id="KW-0650">Protein phosphatase inhibitor</keyword>
<evidence type="ECO:0000256" key="8">
    <source>
        <dbReference type="ARBA" id="ARBA00023272"/>
    </source>
</evidence>
<dbReference type="EMBL" id="LSRQ01000410">
    <property type="protein sequence ID" value="OAY83015.1"/>
    <property type="molecule type" value="Genomic_DNA"/>
</dbReference>
<dbReference type="CDD" id="cd07821">
    <property type="entry name" value="PYR_PYL_RCAR_like"/>
    <property type="match status" value="1"/>
</dbReference>
<evidence type="ECO:0000256" key="2">
    <source>
        <dbReference type="ARBA" id="ARBA00004496"/>
    </source>
</evidence>
<evidence type="ECO:0000256" key="7">
    <source>
        <dbReference type="ARBA" id="ARBA00023242"/>
    </source>
</evidence>
<dbReference type="Proteomes" id="UP000092600">
    <property type="component" value="Unassembled WGS sequence"/>
</dbReference>
<dbReference type="Gene3D" id="3.30.530.20">
    <property type="match status" value="1"/>
</dbReference>
<dbReference type="SUPFAM" id="SSF55961">
    <property type="entry name" value="Bet v1-like"/>
    <property type="match status" value="1"/>
</dbReference>
<keyword evidence="4" id="KW-0963">Cytoplasm</keyword>
<dbReference type="GO" id="GO:0010427">
    <property type="term" value="F:abscisic acid binding"/>
    <property type="evidence" value="ECO:0007669"/>
    <property type="project" value="TreeGrafter"/>
</dbReference>
<dbReference type="InterPro" id="IPR019587">
    <property type="entry name" value="Polyketide_cyclase/dehydratase"/>
</dbReference>
<dbReference type="STRING" id="4615.A0A199W284"/>
<keyword evidence="6 10" id="KW-0675">Receptor</keyword>
<proteinExistence type="inferred from homology"/>
<gene>
    <name evidence="10" type="ORF">ACMD2_12867</name>
</gene>
<evidence type="ECO:0000256" key="9">
    <source>
        <dbReference type="SAM" id="MobiDB-lite"/>
    </source>
</evidence>
<protein>
    <submittedName>
        <fullName evidence="10">Abscisic acid receptor PYR1</fullName>
    </submittedName>
</protein>
<dbReference type="GO" id="GO:0009738">
    <property type="term" value="P:abscisic acid-activated signaling pathway"/>
    <property type="evidence" value="ECO:0007669"/>
    <property type="project" value="UniProtKB-KW"/>
</dbReference>
<evidence type="ECO:0000256" key="1">
    <source>
        <dbReference type="ARBA" id="ARBA00004123"/>
    </source>
</evidence>
<dbReference type="InterPro" id="IPR050279">
    <property type="entry name" value="Plant_def-hormone_signal"/>
</dbReference>
<keyword evidence="7" id="KW-0539">Nucleus</keyword>
<comment type="similarity">
    <text evidence="3">Belongs to the PYR/PYL/RCAR abscisic acid intracellular receptor family.</text>
</comment>
<evidence type="ECO:0000313" key="10">
    <source>
        <dbReference type="EMBL" id="OAY83015.1"/>
    </source>
</evidence>
<reference evidence="10 11" key="1">
    <citation type="journal article" date="2016" name="DNA Res.">
        <title>The draft genome of MD-2 pineapple using hybrid error correction of long reads.</title>
        <authorList>
            <person name="Redwan R.M."/>
            <person name="Saidin A."/>
            <person name="Kumar S.V."/>
        </authorList>
    </citation>
    <scope>NUCLEOTIDE SEQUENCE [LARGE SCALE GENOMIC DNA]</scope>
    <source>
        <strain evidence="11">cv. MD2</strain>
        <tissue evidence="10">Leaf</tissue>
    </source>
</reference>
<evidence type="ECO:0000256" key="4">
    <source>
        <dbReference type="ARBA" id="ARBA00022490"/>
    </source>
</evidence>
<dbReference type="PANTHER" id="PTHR31213:SF138">
    <property type="entry name" value="ABSCISIC ACID RECEPTOR PYL6"/>
    <property type="match status" value="1"/>
</dbReference>
<name>A0A199W284_ANACO</name>
<evidence type="ECO:0000256" key="3">
    <source>
        <dbReference type="ARBA" id="ARBA00008594"/>
    </source>
</evidence>
<sequence>MPRLPTAAEGAQDEAVRRHDRGAPAGPGQCGAVHVQHVSAPVPLVWSLVRRFDRPQCYKGFVRACGLLPRTCGGAGPATGAGEMGVGSVREVRLVSGLPARTSTERLDALDEERHVTGFTVLGGDHRLANYRSATSLHAAGGDSPSLGTIVVESYVVDVPRGSTAEETRAFADTIVRCNLRSLATVCQTMAARSSSNGSNASTHM</sequence>
<dbReference type="GO" id="GO:0005634">
    <property type="term" value="C:nucleus"/>
    <property type="evidence" value="ECO:0007669"/>
    <property type="project" value="UniProtKB-SubCell"/>
</dbReference>
<dbReference type="Pfam" id="PF10604">
    <property type="entry name" value="Polyketide_cyc2"/>
    <property type="match status" value="1"/>
</dbReference>
<dbReference type="PANTHER" id="PTHR31213">
    <property type="entry name" value="OS08G0374000 PROTEIN-RELATED"/>
    <property type="match status" value="1"/>
</dbReference>
<organism evidence="10 11">
    <name type="scientific">Ananas comosus</name>
    <name type="common">Pineapple</name>
    <name type="synonym">Ananas ananas</name>
    <dbReference type="NCBI Taxonomy" id="4615"/>
    <lineage>
        <taxon>Eukaryota</taxon>
        <taxon>Viridiplantae</taxon>
        <taxon>Streptophyta</taxon>
        <taxon>Embryophyta</taxon>
        <taxon>Tracheophyta</taxon>
        <taxon>Spermatophyta</taxon>
        <taxon>Magnoliopsida</taxon>
        <taxon>Liliopsida</taxon>
        <taxon>Poales</taxon>
        <taxon>Bromeliaceae</taxon>
        <taxon>Bromelioideae</taxon>
        <taxon>Ananas</taxon>
    </lineage>
</organism>
<comment type="caution">
    <text evidence="10">The sequence shown here is derived from an EMBL/GenBank/DDBJ whole genome shotgun (WGS) entry which is preliminary data.</text>
</comment>
<dbReference type="GO" id="GO:0038023">
    <property type="term" value="F:signaling receptor activity"/>
    <property type="evidence" value="ECO:0007669"/>
    <property type="project" value="TreeGrafter"/>
</dbReference>